<dbReference type="EMBL" id="CAKOAT010188822">
    <property type="protein sequence ID" value="CAH8354177.1"/>
    <property type="molecule type" value="Genomic_DNA"/>
</dbReference>
<dbReference type="AlphaFoldDB" id="A0ABC8KER8"/>
<evidence type="ECO:0000313" key="2">
    <source>
        <dbReference type="Proteomes" id="UP001642260"/>
    </source>
</evidence>
<dbReference type="InterPro" id="IPR005299">
    <property type="entry name" value="MeTrfase_7"/>
</dbReference>
<dbReference type="PANTHER" id="PTHR31009">
    <property type="entry name" value="S-ADENOSYL-L-METHIONINE:CARBOXYL METHYLTRANSFERASE FAMILY PROTEIN"/>
    <property type="match status" value="1"/>
</dbReference>
<name>A0ABC8KER8_ERUVS</name>
<organism evidence="1 2">
    <name type="scientific">Eruca vesicaria subsp. sativa</name>
    <name type="common">Garden rocket</name>
    <name type="synonym">Eruca sativa</name>
    <dbReference type="NCBI Taxonomy" id="29727"/>
    <lineage>
        <taxon>Eukaryota</taxon>
        <taxon>Viridiplantae</taxon>
        <taxon>Streptophyta</taxon>
        <taxon>Embryophyta</taxon>
        <taxon>Tracheophyta</taxon>
        <taxon>Spermatophyta</taxon>
        <taxon>Magnoliopsida</taxon>
        <taxon>eudicotyledons</taxon>
        <taxon>Gunneridae</taxon>
        <taxon>Pentapetalae</taxon>
        <taxon>rosids</taxon>
        <taxon>malvids</taxon>
        <taxon>Brassicales</taxon>
        <taxon>Brassicaceae</taxon>
        <taxon>Brassiceae</taxon>
        <taxon>Eruca</taxon>
    </lineage>
</organism>
<protein>
    <submittedName>
        <fullName evidence="1">Uncharacterized protein</fullName>
    </submittedName>
</protein>
<gene>
    <name evidence="1" type="ORF">ERUC_LOCUS19932</name>
</gene>
<sequence>MVCNGRMVLTFIGRNTLDDPLYRDCCHFWTLLFESLCGLVFEGIVSASKVDSFNMPFYDPSKEEVKEVIEKEGSFEINDLEIHGFDLGQSSNHKECKAGERKPSVSDR</sequence>
<dbReference type="Pfam" id="PF03492">
    <property type="entry name" value="Methyltransf_7"/>
    <property type="match status" value="1"/>
</dbReference>
<dbReference type="Proteomes" id="UP001642260">
    <property type="component" value="Unassembled WGS sequence"/>
</dbReference>
<dbReference type="SUPFAM" id="SSF53335">
    <property type="entry name" value="S-adenosyl-L-methionine-dependent methyltransferases"/>
    <property type="match status" value="1"/>
</dbReference>
<proteinExistence type="predicted"/>
<dbReference type="Gene3D" id="3.40.50.150">
    <property type="entry name" value="Vaccinia Virus protein VP39"/>
    <property type="match status" value="1"/>
</dbReference>
<comment type="caution">
    <text evidence="1">The sequence shown here is derived from an EMBL/GenBank/DDBJ whole genome shotgun (WGS) entry which is preliminary data.</text>
</comment>
<evidence type="ECO:0000313" key="1">
    <source>
        <dbReference type="EMBL" id="CAH8354177.1"/>
    </source>
</evidence>
<reference evidence="1 2" key="1">
    <citation type="submission" date="2022-03" db="EMBL/GenBank/DDBJ databases">
        <authorList>
            <person name="Macdonald S."/>
            <person name="Ahmed S."/>
            <person name="Newling K."/>
        </authorList>
    </citation>
    <scope>NUCLEOTIDE SEQUENCE [LARGE SCALE GENOMIC DNA]</scope>
</reference>
<keyword evidence="2" id="KW-1185">Reference proteome</keyword>
<accession>A0ABC8KER8</accession>
<dbReference type="InterPro" id="IPR029063">
    <property type="entry name" value="SAM-dependent_MTases_sf"/>
</dbReference>